<dbReference type="EMBL" id="LAZR01001885">
    <property type="protein sequence ID" value="KKN37565.1"/>
    <property type="molecule type" value="Genomic_DNA"/>
</dbReference>
<sequence>MSFPSQGYVPTTIPLPRLRSSITNVAVIVDQEWFASDIIPEVDDNLGSDLFFVFTFSERANISVSYDSGATWFLLNNNNKIEAETINSFAIPVLNTDLINFRSDTAGTIRIARVLEEI</sequence>
<comment type="caution">
    <text evidence="1">The sequence shown here is derived from an EMBL/GenBank/DDBJ whole genome shotgun (WGS) entry which is preliminary data.</text>
</comment>
<reference evidence="1" key="1">
    <citation type="journal article" date="2015" name="Nature">
        <title>Complex archaea that bridge the gap between prokaryotes and eukaryotes.</title>
        <authorList>
            <person name="Spang A."/>
            <person name="Saw J.H."/>
            <person name="Jorgensen S.L."/>
            <person name="Zaremba-Niedzwiedzka K."/>
            <person name="Martijn J."/>
            <person name="Lind A.E."/>
            <person name="van Eijk R."/>
            <person name="Schleper C."/>
            <person name="Guy L."/>
            <person name="Ettema T.J."/>
        </authorList>
    </citation>
    <scope>NUCLEOTIDE SEQUENCE</scope>
</reference>
<gene>
    <name evidence="1" type="ORF">LCGC14_0762050</name>
</gene>
<name>A0A0F9Q0X5_9ZZZZ</name>
<dbReference type="AlphaFoldDB" id="A0A0F9Q0X5"/>
<accession>A0A0F9Q0X5</accession>
<proteinExistence type="predicted"/>
<evidence type="ECO:0000313" key="1">
    <source>
        <dbReference type="EMBL" id="KKN37565.1"/>
    </source>
</evidence>
<organism evidence="1">
    <name type="scientific">marine sediment metagenome</name>
    <dbReference type="NCBI Taxonomy" id="412755"/>
    <lineage>
        <taxon>unclassified sequences</taxon>
        <taxon>metagenomes</taxon>
        <taxon>ecological metagenomes</taxon>
    </lineage>
</organism>
<protein>
    <submittedName>
        <fullName evidence="1">Uncharacterized protein</fullName>
    </submittedName>
</protein>